<feature type="transmembrane region" description="Helical" evidence="2">
    <location>
        <begin position="49"/>
        <end position="82"/>
    </location>
</feature>
<keyword evidence="2" id="KW-0812">Transmembrane</keyword>
<keyword evidence="2" id="KW-1133">Transmembrane helix</keyword>
<dbReference type="PANTHER" id="PTHR35813">
    <property type="entry name" value="INNER MEMBRANE PROTEIN YBAN"/>
    <property type="match status" value="1"/>
</dbReference>
<dbReference type="PANTHER" id="PTHR35813:SF1">
    <property type="entry name" value="INNER MEMBRANE PROTEIN YBAN"/>
    <property type="match status" value="1"/>
</dbReference>
<gene>
    <name evidence="3" type="primary">ybaN</name>
    <name evidence="3" type="ORF">GHA_00580</name>
</gene>
<dbReference type="InterPro" id="IPR007401">
    <property type="entry name" value="DUF454"/>
</dbReference>
<sequence>MRARTPVAGHAATDPGTIDPMPLPAPPEDAADTAPVPAPIVARHWYTRWLLRALAVLALALGIAGVFIPGLPTTVFILMAGWAAMRSSPRMHAWLWRHPLFGPMLQNWQAGGLVSRRAKRSATVMMAVCAAILWLTPTPLWVRWLACGCMACVLLWLWRRPEPA</sequence>
<dbReference type="EMBL" id="CAHPSC010000005">
    <property type="protein sequence ID" value="CAB5665904.1"/>
    <property type="molecule type" value="Genomic_DNA"/>
</dbReference>
<organism evidence="3 4">
    <name type="scientific">Comamonas aquatica</name>
    <dbReference type="NCBI Taxonomy" id="225991"/>
    <lineage>
        <taxon>Bacteria</taxon>
        <taxon>Pseudomonadati</taxon>
        <taxon>Pseudomonadota</taxon>
        <taxon>Betaproteobacteria</taxon>
        <taxon>Burkholderiales</taxon>
        <taxon>Comamonadaceae</taxon>
        <taxon>Comamonas</taxon>
    </lineage>
</organism>
<evidence type="ECO:0000313" key="3">
    <source>
        <dbReference type="EMBL" id="CAB5665904.1"/>
    </source>
</evidence>
<reference evidence="3" key="1">
    <citation type="submission" date="2020-05" db="EMBL/GenBank/DDBJ databases">
        <authorList>
            <person name="Delgado-Blas J."/>
        </authorList>
    </citation>
    <scope>NUCLEOTIDE SEQUENCE</scope>
    <source>
        <strain evidence="3">BB1454</strain>
    </source>
</reference>
<name>A0AA35D6N2_9BURK</name>
<protein>
    <submittedName>
        <fullName evidence="3">Inner membrane protein ybaN</fullName>
    </submittedName>
</protein>
<proteinExistence type="predicted"/>
<accession>A0AA35D6N2</accession>
<evidence type="ECO:0000256" key="2">
    <source>
        <dbReference type="SAM" id="Phobius"/>
    </source>
</evidence>
<comment type="caution">
    <text evidence="3">The sequence shown here is derived from an EMBL/GenBank/DDBJ whole genome shotgun (WGS) entry which is preliminary data.</text>
</comment>
<keyword evidence="2" id="KW-0472">Membrane</keyword>
<dbReference type="GO" id="GO:0005886">
    <property type="term" value="C:plasma membrane"/>
    <property type="evidence" value="ECO:0007669"/>
    <property type="project" value="TreeGrafter"/>
</dbReference>
<feature type="region of interest" description="Disordered" evidence="1">
    <location>
        <begin position="1"/>
        <end position="26"/>
    </location>
</feature>
<feature type="transmembrane region" description="Helical" evidence="2">
    <location>
        <begin position="141"/>
        <end position="158"/>
    </location>
</feature>
<dbReference type="AlphaFoldDB" id="A0AA35D6N2"/>
<dbReference type="Proteomes" id="UP000834458">
    <property type="component" value="Unassembled WGS sequence"/>
</dbReference>
<evidence type="ECO:0000256" key="1">
    <source>
        <dbReference type="SAM" id="MobiDB-lite"/>
    </source>
</evidence>
<evidence type="ECO:0000313" key="4">
    <source>
        <dbReference type="Proteomes" id="UP000834458"/>
    </source>
</evidence>
<dbReference type="Pfam" id="PF04304">
    <property type="entry name" value="DUF454"/>
    <property type="match status" value="1"/>
</dbReference>